<name>A0AAD9D565_9STRA</name>
<evidence type="ECO:0000313" key="3">
    <source>
        <dbReference type="Proteomes" id="UP001224775"/>
    </source>
</evidence>
<sequence length="503" mass="55859">MTTTPPPSTATYESEEERSLLFSDSEQESSQAGDADDTQDDNNLQWEDFMTRYWSNNNHDNNNNKLQITANANRILMMEDTDMVPHPLEPELDIHNPISSSSLSDAPLLEDVAAADNMALSKVLSEVGLESTLQMAKLHPSASADYHYHYSKSTVKKKEAESTKSRQTKKMMKQQLIEEFAIDMANVPITSSSSSSNVANSKSKQKKRTSKIGASGLQVSQEIMSSPGKSGSTNYQQQSSSLAMMQPTLTSSPRQQEETPLEDSLLAMAKRLSPGNDAPQKQQQQQAQHHEQRPSQQHRRQHSTSSSIIPPQSPQSSSDSPLPNPDLIHQMGPIQTRTSLRSLLMKKWHPSWWMHYDSHSLLIFRSKDHLDDWVQNPYHGKRERAYLVKLRVDFGDIVGGASASGGAGGGGDGQPGGDSNNAKEGGGILGHRILPVKKKSYNKNEPEMHQFKLERWTNMGVSVLAAFASEEEADVQLLYDTITEIMLTCPFGGLHDIDHMLKH</sequence>
<feature type="region of interest" description="Disordered" evidence="1">
    <location>
        <begin position="405"/>
        <end position="428"/>
    </location>
</feature>
<dbReference type="Proteomes" id="UP001224775">
    <property type="component" value="Unassembled WGS sequence"/>
</dbReference>
<keyword evidence="3" id="KW-1185">Reference proteome</keyword>
<dbReference type="EMBL" id="JATAAI010000050">
    <property type="protein sequence ID" value="KAK1733379.1"/>
    <property type="molecule type" value="Genomic_DNA"/>
</dbReference>
<feature type="region of interest" description="Disordered" evidence="1">
    <location>
        <begin position="151"/>
        <end position="170"/>
    </location>
</feature>
<protein>
    <submittedName>
        <fullName evidence="2">Uncharacterized protein</fullName>
    </submittedName>
</protein>
<feature type="region of interest" description="Disordered" evidence="1">
    <location>
        <begin position="189"/>
        <end position="261"/>
    </location>
</feature>
<gene>
    <name evidence="2" type="ORF">QTG54_015938</name>
</gene>
<feature type="compositionally biased region" description="Polar residues" evidence="1">
    <location>
        <begin position="22"/>
        <end position="32"/>
    </location>
</feature>
<evidence type="ECO:0000256" key="1">
    <source>
        <dbReference type="SAM" id="MobiDB-lite"/>
    </source>
</evidence>
<feature type="compositionally biased region" description="Low complexity" evidence="1">
    <location>
        <begin position="303"/>
        <end position="327"/>
    </location>
</feature>
<feature type="compositionally biased region" description="Polar residues" evidence="1">
    <location>
        <begin position="217"/>
        <end position="254"/>
    </location>
</feature>
<feature type="region of interest" description="Disordered" evidence="1">
    <location>
        <begin position="273"/>
        <end position="330"/>
    </location>
</feature>
<dbReference type="AlphaFoldDB" id="A0AAD9D565"/>
<feature type="compositionally biased region" description="Low complexity" evidence="1">
    <location>
        <begin position="191"/>
        <end position="202"/>
    </location>
</feature>
<accession>A0AAD9D565</accession>
<feature type="region of interest" description="Disordered" evidence="1">
    <location>
        <begin position="1"/>
        <end position="42"/>
    </location>
</feature>
<proteinExistence type="predicted"/>
<comment type="caution">
    <text evidence="2">The sequence shown here is derived from an EMBL/GenBank/DDBJ whole genome shotgun (WGS) entry which is preliminary data.</text>
</comment>
<organism evidence="2 3">
    <name type="scientific">Skeletonema marinoi</name>
    <dbReference type="NCBI Taxonomy" id="267567"/>
    <lineage>
        <taxon>Eukaryota</taxon>
        <taxon>Sar</taxon>
        <taxon>Stramenopiles</taxon>
        <taxon>Ochrophyta</taxon>
        <taxon>Bacillariophyta</taxon>
        <taxon>Coscinodiscophyceae</taxon>
        <taxon>Thalassiosirophycidae</taxon>
        <taxon>Thalassiosirales</taxon>
        <taxon>Skeletonemataceae</taxon>
        <taxon>Skeletonema</taxon>
        <taxon>Skeletonema marinoi-dohrnii complex</taxon>
    </lineage>
</organism>
<evidence type="ECO:0000313" key="2">
    <source>
        <dbReference type="EMBL" id="KAK1733379.1"/>
    </source>
</evidence>
<reference evidence="2" key="1">
    <citation type="submission" date="2023-06" db="EMBL/GenBank/DDBJ databases">
        <title>Survivors Of The Sea: Transcriptome response of Skeletonema marinoi to long-term dormancy.</title>
        <authorList>
            <person name="Pinder M.I.M."/>
            <person name="Kourtchenko O."/>
            <person name="Robertson E.K."/>
            <person name="Larsson T."/>
            <person name="Maumus F."/>
            <person name="Osuna-Cruz C.M."/>
            <person name="Vancaester E."/>
            <person name="Stenow R."/>
            <person name="Vandepoele K."/>
            <person name="Ploug H."/>
            <person name="Bruchert V."/>
            <person name="Godhe A."/>
            <person name="Topel M."/>
        </authorList>
    </citation>
    <scope>NUCLEOTIDE SEQUENCE</scope>
    <source>
        <strain evidence="2">R05AC</strain>
    </source>
</reference>
<feature type="compositionally biased region" description="Gly residues" evidence="1">
    <location>
        <begin position="405"/>
        <end position="416"/>
    </location>
</feature>